<protein>
    <submittedName>
        <fullName evidence="2">Uncharacterized protein</fullName>
    </submittedName>
</protein>
<name>A0A699ZM99_HAELA</name>
<accession>A0A699ZM99</accession>
<organism evidence="2 3">
    <name type="scientific">Haematococcus lacustris</name>
    <name type="common">Green alga</name>
    <name type="synonym">Haematococcus pluvialis</name>
    <dbReference type="NCBI Taxonomy" id="44745"/>
    <lineage>
        <taxon>Eukaryota</taxon>
        <taxon>Viridiplantae</taxon>
        <taxon>Chlorophyta</taxon>
        <taxon>core chlorophytes</taxon>
        <taxon>Chlorophyceae</taxon>
        <taxon>CS clade</taxon>
        <taxon>Chlamydomonadales</taxon>
        <taxon>Haematococcaceae</taxon>
        <taxon>Haematococcus</taxon>
    </lineage>
</organism>
<dbReference type="AlphaFoldDB" id="A0A699ZM99"/>
<proteinExistence type="predicted"/>
<keyword evidence="3" id="KW-1185">Reference proteome</keyword>
<feature type="region of interest" description="Disordered" evidence="1">
    <location>
        <begin position="111"/>
        <end position="137"/>
    </location>
</feature>
<gene>
    <name evidence="2" type="ORF">HaLaN_17127</name>
</gene>
<evidence type="ECO:0000313" key="2">
    <source>
        <dbReference type="EMBL" id="GFH20066.1"/>
    </source>
</evidence>
<feature type="compositionally biased region" description="Polar residues" evidence="1">
    <location>
        <begin position="119"/>
        <end position="137"/>
    </location>
</feature>
<reference evidence="2 3" key="1">
    <citation type="submission" date="2020-02" db="EMBL/GenBank/DDBJ databases">
        <title>Draft genome sequence of Haematococcus lacustris strain NIES-144.</title>
        <authorList>
            <person name="Morimoto D."/>
            <person name="Nakagawa S."/>
            <person name="Yoshida T."/>
            <person name="Sawayama S."/>
        </authorList>
    </citation>
    <scope>NUCLEOTIDE SEQUENCE [LARGE SCALE GENOMIC DNA]</scope>
    <source>
        <strain evidence="2 3">NIES-144</strain>
    </source>
</reference>
<comment type="caution">
    <text evidence="2">The sequence shown here is derived from an EMBL/GenBank/DDBJ whole genome shotgun (WGS) entry which is preliminary data.</text>
</comment>
<dbReference type="Proteomes" id="UP000485058">
    <property type="component" value="Unassembled WGS sequence"/>
</dbReference>
<evidence type="ECO:0000313" key="3">
    <source>
        <dbReference type="Proteomes" id="UP000485058"/>
    </source>
</evidence>
<evidence type="ECO:0000256" key="1">
    <source>
        <dbReference type="SAM" id="MobiDB-lite"/>
    </source>
</evidence>
<sequence>MIPFSAEEARAVITMMQCRSRVSPLCRETPFVAGSNLMSDDRIPCVLLCCVVEGGLTQLLIDIGARLWYVYLAAQASKPNQQPMSQMRCGTSVYSCLVAFLLPSPISLAPGPSPLPSRQPHTTMTQSIPLPRGQQRT</sequence>
<dbReference type="EMBL" id="BLLF01001567">
    <property type="protein sequence ID" value="GFH20066.1"/>
    <property type="molecule type" value="Genomic_DNA"/>
</dbReference>